<evidence type="ECO:0000256" key="4">
    <source>
        <dbReference type="PROSITE-ProRule" id="PRU01024"/>
    </source>
</evidence>
<dbReference type="InterPro" id="IPR030390">
    <property type="entry name" value="MeTrfase_TrmA_AS"/>
</dbReference>
<dbReference type="Proteomes" id="UP000515860">
    <property type="component" value="Chromosome"/>
</dbReference>
<dbReference type="RefSeq" id="WP_249329441.1">
    <property type="nucleotide sequence ID" value="NZ_CP060635.1"/>
</dbReference>
<dbReference type="PROSITE" id="PS01230">
    <property type="entry name" value="TRMA_1"/>
    <property type="match status" value="1"/>
</dbReference>
<feature type="active site" description="Nucleophile" evidence="4">
    <location>
        <position position="337"/>
    </location>
</feature>
<comment type="similarity">
    <text evidence="4">Belongs to the class I-like SAM-binding methyltransferase superfamily. RNA M5U methyltransferase family.</text>
</comment>
<gene>
    <name evidence="6" type="primary">rlmD</name>
    <name evidence="6" type="ORF">H9Q79_06255</name>
</gene>
<evidence type="ECO:0000256" key="3">
    <source>
        <dbReference type="ARBA" id="ARBA00022691"/>
    </source>
</evidence>
<evidence type="ECO:0000313" key="6">
    <source>
        <dbReference type="EMBL" id="QNM09879.1"/>
    </source>
</evidence>
<keyword evidence="2 4" id="KW-0808">Transferase</keyword>
<dbReference type="Gene3D" id="3.40.50.150">
    <property type="entry name" value="Vaccinia Virus protein VP39"/>
    <property type="match status" value="1"/>
</dbReference>
<feature type="binding site" evidence="4">
    <location>
        <position position="212"/>
    </location>
    <ligand>
        <name>S-adenosyl-L-methionine</name>
        <dbReference type="ChEBI" id="CHEBI:59789"/>
    </ligand>
</feature>
<reference evidence="6 7" key="1">
    <citation type="submission" date="2020-08" db="EMBL/GenBank/DDBJ databases">
        <authorList>
            <person name="Liu C."/>
            <person name="Sun Q."/>
        </authorList>
    </citation>
    <scope>NUCLEOTIDE SEQUENCE [LARGE SCALE GENOMIC DNA]</scope>
    <source>
        <strain evidence="6 7">NSJ-29</strain>
    </source>
</reference>
<organism evidence="6 7">
    <name type="scientific">Wansuia hejianensis</name>
    <dbReference type="NCBI Taxonomy" id="2763667"/>
    <lineage>
        <taxon>Bacteria</taxon>
        <taxon>Bacillati</taxon>
        <taxon>Bacillota</taxon>
        <taxon>Clostridia</taxon>
        <taxon>Lachnospirales</taxon>
        <taxon>Lachnospiraceae</taxon>
        <taxon>Wansuia</taxon>
    </lineage>
</organism>
<dbReference type="Pfam" id="PF05958">
    <property type="entry name" value="tRNA_U5-meth_tr"/>
    <property type="match status" value="1"/>
</dbReference>
<feature type="binding site" evidence="4">
    <location>
        <position position="241"/>
    </location>
    <ligand>
        <name>S-adenosyl-L-methionine</name>
        <dbReference type="ChEBI" id="CHEBI:59789"/>
    </ligand>
</feature>
<keyword evidence="7" id="KW-1185">Reference proteome</keyword>
<dbReference type="FunFam" id="2.40.50.1070:FF:000003">
    <property type="entry name" value="23S rRNA (Uracil-5-)-methyltransferase RumA"/>
    <property type="match status" value="1"/>
</dbReference>
<dbReference type="Gene3D" id="2.40.50.1070">
    <property type="match status" value="1"/>
</dbReference>
<dbReference type="AlphaFoldDB" id="A0A7G9GGE7"/>
<proteinExistence type="inferred from homology"/>
<dbReference type="NCBIfam" id="TIGR00479">
    <property type="entry name" value="rumA"/>
    <property type="match status" value="1"/>
</dbReference>
<dbReference type="InterPro" id="IPR010280">
    <property type="entry name" value="U5_MeTrfase_fam"/>
</dbReference>
<feature type="active site" evidence="5">
    <location>
        <position position="337"/>
    </location>
</feature>
<dbReference type="CDD" id="cd02440">
    <property type="entry name" value="AdoMet_MTases"/>
    <property type="match status" value="1"/>
</dbReference>
<dbReference type="InterPro" id="IPR029063">
    <property type="entry name" value="SAM-dependent_MTases_sf"/>
</dbReference>
<dbReference type="KEGG" id="whj:H9Q79_06255"/>
<feature type="binding site" evidence="4">
    <location>
        <position position="262"/>
    </location>
    <ligand>
        <name>S-adenosyl-L-methionine</name>
        <dbReference type="ChEBI" id="CHEBI:59789"/>
    </ligand>
</feature>
<dbReference type="PANTHER" id="PTHR11061">
    <property type="entry name" value="RNA M5U METHYLTRANSFERASE"/>
    <property type="match status" value="1"/>
</dbReference>
<accession>A0A7G9GGE7</accession>
<feature type="binding site" evidence="4">
    <location>
        <position position="310"/>
    </location>
    <ligand>
        <name>S-adenosyl-L-methionine</name>
        <dbReference type="ChEBI" id="CHEBI:59789"/>
    </ligand>
</feature>
<dbReference type="GO" id="GO:0070041">
    <property type="term" value="F:rRNA (uridine-C5-)-methyltransferase activity"/>
    <property type="evidence" value="ECO:0007669"/>
    <property type="project" value="TreeGrafter"/>
</dbReference>
<name>A0A7G9GGE7_9FIRM</name>
<dbReference type="PANTHER" id="PTHR11061:SF30">
    <property type="entry name" value="TRNA (URACIL(54)-C(5))-METHYLTRANSFERASE"/>
    <property type="match status" value="1"/>
</dbReference>
<evidence type="ECO:0000313" key="7">
    <source>
        <dbReference type="Proteomes" id="UP000515860"/>
    </source>
</evidence>
<dbReference type="SUPFAM" id="SSF53335">
    <property type="entry name" value="S-adenosyl-L-methionine-dependent methyltransferases"/>
    <property type="match status" value="1"/>
</dbReference>
<keyword evidence="3 4" id="KW-0949">S-adenosyl-L-methionine</keyword>
<dbReference type="EMBL" id="CP060635">
    <property type="protein sequence ID" value="QNM09879.1"/>
    <property type="molecule type" value="Genomic_DNA"/>
</dbReference>
<evidence type="ECO:0000256" key="1">
    <source>
        <dbReference type="ARBA" id="ARBA00022603"/>
    </source>
</evidence>
<protein>
    <submittedName>
        <fullName evidence="6">23S rRNA (Uracil(1939)-C(5))-methyltransferase RlmD</fullName>
        <ecNumber evidence="6">2.1.1.190</ecNumber>
    </submittedName>
</protein>
<dbReference type="GO" id="GO:0070475">
    <property type="term" value="P:rRNA base methylation"/>
    <property type="evidence" value="ECO:0007669"/>
    <property type="project" value="TreeGrafter"/>
</dbReference>
<evidence type="ECO:0000256" key="5">
    <source>
        <dbReference type="PROSITE-ProRule" id="PRU10015"/>
    </source>
</evidence>
<keyword evidence="1 4" id="KW-0489">Methyltransferase</keyword>
<dbReference type="EC" id="2.1.1.190" evidence="6"/>
<evidence type="ECO:0000256" key="2">
    <source>
        <dbReference type="ARBA" id="ARBA00022679"/>
    </source>
</evidence>
<sequence length="474" mass="53064">MDKYCKISKKCGGCAYQGIPYEEQLRKKETQVRKLLSDICPVRPIMGMEEPYHYRNKVHAAFARKHDGKVISGVYEEGTHRIVPVESCLIEDEKADAIIGTVRSLVNPFRIRIYNEDSGYGLLRHVMVRRGFQSGQILVVLVLASPILPAKNNFVKALRKEHPEITSIVLNVNAKRTSMVLGERNIVLYGKGYIEDTLCGKTFRISPQSFYQVNPVQTEKLYGKAVELAGLTGKERVIDAYCGIGTIGLIASGRAKEVIGVELNRDAVKDAIYNARINGIKNAKFYAGDAGEFMTVMAAEGEKADVLFMDPPRAGSGEAFLSSAVKLGPEKIIYISCNPETLARDLRYLKKKKYEVKEAWPVDCFAWTNHVESIVLLSKLKSNKLKHIDVELEMDELDLTAAEKKATYQEIKDYVMEHSGLKVSSLYIAQVKGKCGIIERENYNKAKSEDAKQSQCPAEKEAAIREALKFYGMI</sequence>
<dbReference type="FunFam" id="3.40.50.150:FF:000009">
    <property type="entry name" value="23S rRNA (Uracil(1939)-C(5))-methyltransferase RlmD"/>
    <property type="match status" value="1"/>
</dbReference>
<dbReference type="PROSITE" id="PS51687">
    <property type="entry name" value="SAM_MT_RNA_M5U"/>
    <property type="match status" value="1"/>
</dbReference>